<sequence length="299" mass="33039">MKPKGVRKNFVTKYTNCNYFELVSFVRGSTSVSDDVQDPVDEAKRTETIPVRTSVSSLGGASAAPPRAPPPLAPAGVQSGLESDNAALRKSAAPEKELQRDIKAIYVMHRAAAVSASELICKGRARAPLDLSAIRYEMENVIRNEMAIEYCKLKDYRFSILQYKSSIRAARRRLTVGESLPSVELVGLFYPCILTFNIFTKSQLSAGVRMKSLTTCNSTFWRRRRRGTGGGDKPPTLESVGRGRRQRRGPREGRDHFAGCASPVSFDEIGLGMERADPASVKRRVVQFHEPDDDGIRIG</sequence>
<evidence type="ECO:0000313" key="2">
    <source>
        <dbReference type="EMBL" id="GBP86877.1"/>
    </source>
</evidence>
<evidence type="ECO:0000256" key="1">
    <source>
        <dbReference type="SAM" id="MobiDB-lite"/>
    </source>
</evidence>
<gene>
    <name evidence="2" type="ORF">EVAR_83476_1</name>
</gene>
<dbReference type="EMBL" id="BGZK01001822">
    <property type="protein sequence ID" value="GBP86877.1"/>
    <property type="molecule type" value="Genomic_DNA"/>
</dbReference>
<feature type="region of interest" description="Disordered" evidence="1">
    <location>
        <begin position="31"/>
        <end position="79"/>
    </location>
</feature>
<evidence type="ECO:0000313" key="3">
    <source>
        <dbReference type="Proteomes" id="UP000299102"/>
    </source>
</evidence>
<dbReference type="Proteomes" id="UP000299102">
    <property type="component" value="Unassembled WGS sequence"/>
</dbReference>
<organism evidence="2 3">
    <name type="scientific">Eumeta variegata</name>
    <name type="common">Bagworm moth</name>
    <name type="synonym">Eumeta japonica</name>
    <dbReference type="NCBI Taxonomy" id="151549"/>
    <lineage>
        <taxon>Eukaryota</taxon>
        <taxon>Metazoa</taxon>
        <taxon>Ecdysozoa</taxon>
        <taxon>Arthropoda</taxon>
        <taxon>Hexapoda</taxon>
        <taxon>Insecta</taxon>
        <taxon>Pterygota</taxon>
        <taxon>Neoptera</taxon>
        <taxon>Endopterygota</taxon>
        <taxon>Lepidoptera</taxon>
        <taxon>Glossata</taxon>
        <taxon>Ditrysia</taxon>
        <taxon>Tineoidea</taxon>
        <taxon>Psychidae</taxon>
        <taxon>Oiketicinae</taxon>
        <taxon>Eumeta</taxon>
    </lineage>
</organism>
<accession>A0A4C1ZJT4</accession>
<keyword evidence="3" id="KW-1185">Reference proteome</keyword>
<comment type="caution">
    <text evidence="2">The sequence shown here is derived from an EMBL/GenBank/DDBJ whole genome shotgun (WGS) entry which is preliminary data.</text>
</comment>
<protein>
    <submittedName>
        <fullName evidence="2">Uncharacterized protein</fullName>
    </submittedName>
</protein>
<proteinExistence type="predicted"/>
<reference evidence="2 3" key="1">
    <citation type="journal article" date="2019" name="Commun. Biol.">
        <title>The bagworm genome reveals a unique fibroin gene that provides high tensile strength.</title>
        <authorList>
            <person name="Kono N."/>
            <person name="Nakamura H."/>
            <person name="Ohtoshi R."/>
            <person name="Tomita M."/>
            <person name="Numata K."/>
            <person name="Arakawa K."/>
        </authorList>
    </citation>
    <scope>NUCLEOTIDE SEQUENCE [LARGE SCALE GENOMIC DNA]</scope>
</reference>
<name>A0A4C1ZJT4_EUMVA</name>
<dbReference type="AlphaFoldDB" id="A0A4C1ZJT4"/>
<feature type="compositionally biased region" description="Low complexity" evidence="1">
    <location>
        <begin position="56"/>
        <end position="65"/>
    </location>
</feature>
<feature type="region of interest" description="Disordered" evidence="1">
    <location>
        <begin position="224"/>
        <end position="260"/>
    </location>
</feature>